<gene>
    <name evidence="6" type="primary">Dmbt1</name>
    <name evidence="6" type="ORF">AWC38_SpisGene18539</name>
</gene>
<dbReference type="Pfam" id="PF00431">
    <property type="entry name" value="CUB"/>
    <property type="match status" value="3"/>
</dbReference>
<proteinExistence type="predicted"/>
<organism evidence="6 7">
    <name type="scientific">Stylophora pistillata</name>
    <name type="common">Smooth cauliflower coral</name>
    <dbReference type="NCBI Taxonomy" id="50429"/>
    <lineage>
        <taxon>Eukaryota</taxon>
        <taxon>Metazoa</taxon>
        <taxon>Cnidaria</taxon>
        <taxon>Anthozoa</taxon>
        <taxon>Hexacorallia</taxon>
        <taxon>Scleractinia</taxon>
        <taxon>Astrocoeniina</taxon>
        <taxon>Pocilloporidae</taxon>
        <taxon>Stylophora</taxon>
    </lineage>
</organism>
<feature type="compositionally biased region" description="Low complexity" evidence="4">
    <location>
        <begin position="447"/>
        <end position="464"/>
    </location>
</feature>
<dbReference type="PANTHER" id="PTHR24251">
    <property type="entry name" value="OVOCHYMASE-RELATED"/>
    <property type="match status" value="1"/>
</dbReference>
<dbReference type="AlphaFoldDB" id="A0A2B4RIZ3"/>
<dbReference type="InterPro" id="IPR000859">
    <property type="entry name" value="CUB_dom"/>
</dbReference>
<dbReference type="EMBL" id="LSMT01000493">
    <property type="protein sequence ID" value="PFX17156.1"/>
    <property type="molecule type" value="Genomic_DNA"/>
</dbReference>
<keyword evidence="2" id="KW-1015">Disulfide bond</keyword>
<dbReference type="InterPro" id="IPR035914">
    <property type="entry name" value="Sperma_CUB_dom_sf"/>
</dbReference>
<feature type="compositionally biased region" description="Polar residues" evidence="4">
    <location>
        <begin position="473"/>
        <end position="488"/>
    </location>
</feature>
<dbReference type="CDD" id="cd00041">
    <property type="entry name" value="CUB"/>
    <property type="match status" value="3"/>
</dbReference>
<keyword evidence="1" id="KW-0677">Repeat</keyword>
<dbReference type="FunFam" id="2.60.120.290:FF:000005">
    <property type="entry name" value="Procollagen C-endopeptidase enhancer 1"/>
    <property type="match status" value="1"/>
</dbReference>
<name>A0A2B4RIZ3_STYPI</name>
<evidence type="ECO:0000313" key="6">
    <source>
        <dbReference type="EMBL" id="PFX17156.1"/>
    </source>
</evidence>
<keyword evidence="7" id="KW-1185">Reference proteome</keyword>
<reference evidence="7" key="1">
    <citation type="journal article" date="2017" name="bioRxiv">
        <title>Comparative analysis of the genomes of Stylophora pistillata and Acropora digitifera provides evidence for extensive differences between species of corals.</title>
        <authorList>
            <person name="Voolstra C.R."/>
            <person name="Li Y."/>
            <person name="Liew Y.J."/>
            <person name="Baumgarten S."/>
            <person name="Zoccola D."/>
            <person name="Flot J.-F."/>
            <person name="Tambutte S."/>
            <person name="Allemand D."/>
            <person name="Aranda M."/>
        </authorList>
    </citation>
    <scope>NUCLEOTIDE SEQUENCE [LARGE SCALE GENOMIC DNA]</scope>
</reference>
<evidence type="ECO:0000256" key="3">
    <source>
        <dbReference type="PROSITE-ProRule" id="PRU00059"/>
    </source>
</evidence>
<dbReference type="Gene3D" id="2.60.120.290">
    <property type="entry name" value="Spermadhesin, CUB domain"/>
    <property type="match status" value="3"/>
</dbReference>
<accession>A0A2B4RIZ3</accession>
<feature type="region of interest" description="Disordered" evidence="4">
    <location>
        <begin position="445"/>
        <end position="488"/>
    </location>
</feature>
<dbReference type="Proteomes" id="UP000225706">
    <property type="component" value="Unassembled WGS sequence"/>
</dbReference>
<dbReference type="PROSITE" id="PS01180">
    <property type="entry name" value="CUB"/>
    <property type="match status" value="3"/>
</dbReference>
<evidence type="ECO:0000256" key="4">
    <source>
        <dbReference type="SAM" id="MobiDB-lite"/>
    </source>
</evidence>
<evidence type="ECO:0000256" key="1">
    <source>
        <dbReference type="ARBA" id="ARBA00022737"/>
    </source>
</evidence>
<feature type="domain" description="CUB" evidence="5">
    <location>
        <begin position="182"/>
        <end position="302"/>
    </location>
</feature>
<comment type="caution">
    <text evidence="6">The sequence shown here is derived from an EMBL/GenBank/DDBJ whole genome shotgun (WGS) entry which is preliminary data.</text>
</comment>
<feature type="domain" description="CUB" evidence="5">
    <location>
        <begin position="45"/>
        <end position="176"/>
    </location>
</feature>
<dbReference type="OrthoDB" id="5978691at2759"/>
<evidence type="ECO:0000313" key="7">
    <source>
        <dbReference type="Proteomes" id="UP000225706"/>
    </source>
</evidence>
<dbReference type="SUPFAM" id="SSF49854">
    <property type="entry name" value="Spermadhesin, CUB domain"/>
    <property type="match status" value="3"/>
</dbReference>
<sequence>MPVFFDKDGCYCNCGPGLVGLHLMQSESSRSLQRAGASLCLHMKCLGVLPFPPEWDASSSMSSVQVLTDTPSVPYDGDRTIRVNGAYTCSWVITVPENYTVKFTITQKNVGSVGNTNCVSDYIQVRDGGSNSSTLLKKMCNSNLGPSMFRSSGRQMWVEYSSTQAGNTFQASFKKLLDSSFYPRNINSSGTSGSITSPFYPLNYPNDMECSWNLTGPAGSRLILVFYRICIGICPPSASSSTPCADGLCSSLEIGEITMGDERLCPESSVTPFISVNNQISMSMLTNHEQTSRGFVADYHNVFLDDACSPMTQLTNTSGWFSSPNFPANYPTNTQCGWNISVPAGYKIYLNFLDFDLEDCRSSCSCDYVEVTEGKDYRRKKCGILQSGEWKVENTLASYVVVTFKSDGRSNKKGFQAVYTFVSLKGWGTVPGVYCPWSESYSTTAPTTSKGSEETSSQTTQTDISKTREDPSPNGSTNPPTLRTQRNSSMAKTQVNSFLWFLANLALAVFASCLE</sequence>
<protein>
    <submittedName>
        <fullName evidence="6">Deleted in malignant brain tumors 1 protein</fullName>
    </submittedName>
</protein>
<feature type="domain" description="CUB" evidence="5">
    <location>
        <begin position="308"/>
        <end position="422"/>
    </location>
</feature>
<comment type="caution">
    <text evidence="3">Lacks conserved residue(s) required for the propagation of feature annotation.</text>
</comment>
<evidence type="ECO:0000259" key="5">
    <source>
        <dbReference type="PROSITE" id="PS01180"/>
    </source>
</evidence>
<dbReference type="STRING" id="50429.A0A2B4RIZ3"/>
<evidence type="ECO:0000256" key="2">
    <source>
        <dbReference type="ARBA" id="ARBA00023157"/>
    </source>
</evidence>
<dbReference type="SMART" id="SM00042">
    <property type="entry name" value="CUB"/>
    <property type="match status" value="3"/>
</dbReference>